<dbReference type="SUPFAM" id="SSF103473">
    <property type="entry name" value="MFS general substrate transporter"/>
    <property type="match status" value="1"/>
</dbReference>
<proteinExistence type="predicted"/>
<protein>
    <submittedName>
        <fullName evidence="11">MFS transporter</fullName>
    </submittedName>
</protein>
<keyword evidence="6 9" id="KW-1133">Transmembrane helix</keyword>
<keyword evidence="5" id="KW-0769">Symport</keyword>
<dbReference type="PANTHER" id="PTHR43528">
    <property type="entry name" value="ALPHA-KETOGLUTARATE PERMEASE"/>
    <property type="match status" value="1"/>
</dbReference>
<evidence type="ECO:0000256" key="1">
    <source>
        <dbReference type="ARBA" id="ARBA00004651"/>
    </source>
</evidence>
<dbReference type="InterPro" id="IPR005828">
    <property type="entry name" value="MFS_sugar_transport-like"/>
</dbReference>
<feature type="transmembrane region" description="Helical" evidence="9">
    <location>
        <begin position="326"/>
        <end position="345"/>
    </location>
</feature>
<dbReference type="InterPro" id="IPR051084">
    <property type="entry name" value="H+-coupled_symporters"/>
</dbReference>
<feature type="transmembrane region" description="Helical" evidence="9">
    <location>
        <begin position="60"/>
        <end position="83"/>
    </location>
</feature>
<dbReference type="PROSITE" id="PS00217">
    <property type="entry name" value="SUGAR_TRANSPORT_2"/>
    <property type="match status" value="1"/>
</dbReference>
<keyword evidence="7 9" id="KW-0472">Membrane</keyword>
<dbReference type="InterPro" id="IPR005829">
    <property type="entry name" value="Sugar_transporter_CS"/>
</dbReference>
<feature type="transmembrane region" description="Helical" evidence="9">
    <location>
        <begin position="35"/>
        <end position="54"/>
    </location>
</feature>
<evidence type="ECO:0000256" key="6">
    <source>
        <dbReference type="ARBA" id="ARBA00022989"/>
    </source>
</evidence>
<evidence type="ECO:0000313" key="11">
    <source>
        <dbReference type="EMBL" id="MFD0922784.1"/>
    </source>
</evidence>
<dbReference type="PROSITE" id="PS00216">
    <property type="entry name" value="SUGAR_TRANSPORT_1"/>
    <property type="match status" value="1"/>
</dbReference>
<dbReference type="Proteomes" id="UP001597018">
    <property type="component" value="Unassembled WGS sequence"/>
</dbReference>
<feature type="transmembrane region" description="Helical" evidence="9">
    <location>
        <begin position="381"/>
        <end position="400"/>
    </location>
</feature>
<sequence>MTEGPRAAIVRTAVQDAQTIRRATTAAIVGNVAEWYDFGIYSYLAAIALTRVFFPHGGNWAAVLALGTFAAAFVVRPLGGLVFGPLGDRIGRARVLASTIFLMAIATVLLGLVPSYGAIGVAAPVLVLFIRMLQGFSAGGEYVGALTLVAEYAPDRRRGFFGSWLEFSTLVGYTLGAGICAILVAALPPDALLSWGWRLPFLLGLPVGAIGIYLRMRLEETPAFRQLMERSPAMATMALRRVFQILVTHYRAPALIATGLIVAWNVTNYVLTNYVPTYLTDTLPHYGKSGTSDTVSTALQVAVMLAMLCVIVFLGKLSDRIGRKPILLTGSVALVVLGLPSVWLLRAGLPGQVLGLLIMGFTLLCFAAVAPSTLPALFPTFLRYGSLAIIFNVAVSAFAGTAPTLIGVAVTTTGNLDWPGYYLVGAGVIGLVSTAFLAEPAGRPLVGAAPLTSSADLPAPKLSEDGVPLEEPPTRREP</sequence>
<evidence type="ECO:0000256" key="9">
    <source>
        <dbReference type="SAM" id="Phobius"/>
    </source>
</evidence>
<evidence type="ECO:0000256" key="7">
    <source>
        <dbReference type="ARBA" id="ARBA00023136"/>
    </source>
</evidence>
<dbReference type="InterPro" id="IPR020846">
    <property type="entry name" value="MFS_dom"/>
</dbReference>
<keyword evidence="2" id="KW-0813">Transport</keyword>
<dbReference type="RefSeq" id="WP_263253664.1">
    <property type="nucleotide sequence ID" value="NZ_BAABLT010000027.1"/>
</dbReference>
<feature type="transmembrane region" description="Helical" evidence="9">
    <location>
        <begin position="95"/>
        <end position="119"/>
    </location>
</feature>
<evidence type="ECO:0000259" key="10">
    <source>
        <dbReference type="PROSITE" id="PS50850"/>
    </source>
</evidence>
<dbReference type="PANTHER" id="PTHR43528:SF1">
    <property type="entry name" value="ALPHA-KETOGLUTARATE PERMEASE"/>
    <property type="match status" value="1"/>
</dbReference>
<feature type="region of interest" description="Disordered" evidence="8">
    <location>
        <begin position="451"/>
        <end position="478"/>
    </location>
</feature>
<feature type="transmembrane region" description="Helical" evidence="9">
    <location>
        <begin position="295"/>
        <end position="314"/>
    </location>
</feature>
<dbReference type="Pfam" id="PF00083">
    <property type="entry name" value="Sugar_tr"/>
    <property type="match status" value="1"/>
</dbReference>
<evidence type="ECO:0000256" key="5">
    <source>
        <dbReference type="ARBA" id="ARBA00022847"/>
    </source>
</evidence>
<feature type="transmembrane region" description="Helical" evidence="9">
    <location>
        <begin position="254"/>
        <end position="275"/>
    </location>
</feature>
<evidence type="ECO:0000256" key="8">
    <source>
        <dbReference type="SAM" id="MobiDB-lite"/>
    </source>
</evidence>
<feature type="domain" description="Major facilitator superfamily (MFS) profile" evidence="10">
    <location>
        <begin position="23"/>
        <end position="442"/>
    </location>
</feature>
<evidence type="ECO:0000256" key="3">
    <source>
        <dbReference type="ARBA" id="ARBA00022475"/>
    </source>
</evidence>
<name>A0ABW3G1N5_9PSEU</name>
<gene>
    <name evidence="11" type="ORF">ACFQ16_23810</name>
</gene>
<feature type="transmembrane region" description="Helical" evidence="9">
    <location>
        <begin position="195"/>
        <end position="214"/>
    </location>
</feature>
<evidence type="ECO:0000313" key="12">
    <source>
        <dbReference type="Proteomes" id="UP001597018"/>
    </source>
</evidence>
<dbReference type="InterPro" id="IPR036259">
    <property type="entry name" value="MFS_trans_sf"/>
</dbReference>
<keyword evidence="3" id="KW-1003">Cell membrane</keyword>
<evidence type="ECO:0000256" key="2">
    <source>
        <dbReference type="ARBA" id="ARBA00022448"/>
    </source>
</evidence>
<keyword evidence="4 9" id="KW-0812">Transmembrane</keyword>
<feature type="transmembrane region" description="Helical" evidence="9">
    <location>
        <begin position="351"/>
        <end position="369"/>
    </location>
</feature>
<dbReference type="Gene3D" id="1.20.1250.20">
    <property type="entry name" value="MFS general substrate transporter like domains"/>
    <property type="match status" value="2"/>
</dbReference>
<comment type="caution">
    <text evidence="11">The sequence shown here is derived from an EMBL/GenBank/DDBJ whole genome shotgun (WGS) entry which is preliminary data.</text>
</comment>
<evidence type="ECO:0000256" key="4">
    <source>
        <dbReference type="ARBA" id="ARBA00022692"/>
    </source>
</evidence>
<accession>A0ABW3G1N5</accession>
<feature type="transmembrane region" description="Helical" evidence="9">
    <location>
        <begin position="125"/>
        <end position="149"/>
    </location>
</feature>
<organism evidence="11 12">
    <name type="scientific">Saccharopolyspora rosea</name>
    <dbReference type="NCBI Taxonomy" id="524884"/>
    <lineage>
        <taxon>Bacteria</taxon>
        <taxon>Bacillati</taxon>
        <taxon>Actinomycetota</taxon>
        <taxon>Actinomycetes</taxon>
        <taxon>Pseudonocardiales</taxon>
        <taxon>Pseudonocardiaceae</taxon>
        <taxon>Saccharopolyspora</taxon>
    </lineage>
</organism>
<comment type="subcellular location">
    <subcellularLocation>
        <location evidence="1">Cell membrane</location>
        <topology evidence="1">Multi-pass membrane protein</topology>
    </subcellularLocation>
</comment>
<keyword evidence="12" id="KW-1185">Reference proteome</keyword>
<dbReference type="EMBL" id="JBHTIW010000025">
    <property type="protein sequence ID" value="MFD0922784.1"/>
    <property type="molecule type" value="Genomic_DNA"/>
</dbReference>
<reference evidence="12" key="1">
    <citation type="journal article" date="2019" name="Int. J. Syst. Evol. Microbiol.">
        <title>The Global Catalogue of Microorganisms (GCM) 10K type strain sequencing project: providing services to taxonomists for standard genome sequencing and annotation.</title>
        <authorList>
            <consortium name="The Broad Institute Genomics Platform"/>
            <consortium name="The Broad Institute Genome Sequencing Center for Infectious Disease"/>
            <person name="Wu L."/>
            <person name="Ma J."/>
        </authorList>
    </citation>
    <scope>NUCLEOTIDE SEQUENCE [LARGE SCALE GENOMIC DNA]</scope>
    <source>
        <strain evidence="12">CCUG 56401</strain>
    </source>
</reference>
<feature type="transmembrane region" description="Helical" evidence="9">
    <location>
        <begin position="420"/>
        <end position="438"/>
    </location>
</feature>
<feature type="transmembrane region" description="Helical" evidence="9">
    <location>
        <begin position="170"/>
        <end position="189"/>
    </location>
</feature>
<dbReference type="PROSITE" id="PS50850">
    <property type="entry name" value="MFS"/>
    <property type="match status" value="1"/>
</dbReference>